<feature type="compositionally biased region" description="Basic and acidic residues" evidence="1">
    <location>
        <begin position="48"/>
        <end position="68"/>
    </location>
</feature>
<dbReference type="Pfam" id="PF04824">
    <property type="entry name" value="Rad21_Rec8"/>
    <property type="match status" value="1"/>
</dbReference>
<dbReference type="Gene3D" id="1.10.10.580">
    <property type="entry name" value="Structural maintenance of chromosome 1. Chain E"/>
    <property type="match status" value="1"/>
</dbReference>
<feature type="region of interest" description="Disordered" evidence="1">
    <location>
        <begin position="231"/>
        <end position="286"/>
    </location>
</feature>
<feature type="region of interest" description="Disordered" evidence="1">
    <location>
        <begin position="167"/>
        <end position="196"/>
    </location>
</feature>
<evidence type="ECO:0000256" key="1">
    <source>
        <dbReference type="SAM" id="MobiDB-lite"/>
    </source>
</evidence>
<dbReference type="Proteomes" id="UP001327560">
    <property type="component" value="Chromosome 5"/>
</dbReference>
<evidence type="ECO:0000313" key="3">
    <source>
        <dbReference type="EMBL" id="WOL09190.1"/>
    </source>
</evidence>
<accession>A0AAQ3KIB1</accession>
<organism evidence="3 4">
    <name type="scientific">Canna indica</name>
    <name type="common">Indian-shot</name>
    <dbReference type="NCBI Taxonomy" id="4628"/>
    <lineage>
        <taxon>Eukaryota</taxon>
        <taxon>Viridiplantae</taxon>
        <taxon>Streptophyta</taxon>
        <taxon>Embryophyta</taxon>
        <taxon>Tracheophyta</taxon>
        <taxon>Spermatophyta</taxon>
        <taxon>Magnoliopsida</taxon>
        <taxon>Liliopsida</taxon>
        <taxon>Zingiberales</taxon>
        <taxon>Cannaceae</taxon>
        <taxon>Canna</taxon>
    </lineage>
</organism>
<feature type="region of interest" description="Disordered" evidence="1">
    <location>
        <begin position="1"/>
        <end position="71"/>
    </location>
</feature>
<dbReference type="PANTHER" id="PTHR12585">
    <property type="entry name" value="SCC1 / RAD21 FAMILY MEMBER"/>
    <property type="match status" value="1"/>
</dbReference>
<proteinExistence type="predicted"/>
<sequence>MVPEDELRNSAPRQHTASENHHTQWEATLRPSTVPVDELRNSTPRQHTASENHHMQGEREQKVEDIQRQQRARRVRRVRSYLIMDDQQLMIPGNIYQSWLQDTSDIVSRRGRTVSQCLRSANLIRSSKISILMRLPPVALISSLGLLPLQIHYPAPLMELWRKITEENPTNNSPSGDKPPTGKQQGQQASHEFDPEDVRDEIASNTMEFATEMQRANVRYPVMQGINEAFSNDHFPSSGSSAGHSANSISSSGSGHIVIPLEPEILPSVGRPKRKQNSSSKANLGNLDPVEEEFSLRLDARGSKIGRLSDELPTPDLELLQETGPTQTPVAPSSDPLLDKTTQLIRTQLKLHFDTPGVPPHESLNQLALGMNKKRAAQFFYQTCVLATSDFIKVEQHEAYGDISISRGPKL</sequence>
<dbReference type="InterPro" id="IPR039781">
    <property type="entry name" value="Rad21/Rec8-like"/>
</dbReference>
<evidence type="ECO:0000313" key="4">
    <source>
        <dbReference type="Proteomes" id="UP001327560"/>
    </source>
</evidence>
<evidence type="ECO:0000259" key="2">
    <source>
        <dbReference type="Pfam" id="PF04824"/>
    </source>
</evidence>
<dbReference type="GO" id="GO:0051754">
    <property type="term" value="P:meiotic sister chromatid cohesion, centromeric"/>
    <property type="evidence" value="ECO:0007669"/>
    <property type="project" value="TreeGrafter"/>
</dbReference>
<feature type="compositionally biased region" description="Low complexity" evidence="1">
    <location>
        <begin position="237"/>
        <end position="257"/>
    </location>
</feature>
<dbReference type="AlphaFoldDB" id="A0AAQ3KIB1"/>
<dbReference type="EMBL" id="CP136894">
    <property type="protein sequence ID" value="WOL09190.1"/>
    <property type="molecule type" value="Genomic_DNA"/>
</dbReference>
<name>A0AAQ3KIB1_9LILI</name>
<reference evidence="3 4" key="1">
    <citation type="submission" date="2023-10" db="EMBL/GenBank/DDBJ databases">
        <title>Chromosome-scale genome assembly provides insights into flower coloration mechanisms of Canna indica.</title>
        <authorList>
            <person name="Li C."/>
        </authorList>
    </citation>
    <scope>NUCLEOTIDE SEQUENCE [LARGE SCALE GENOMIC DNA]</scope>
    <source>
        <tissue evidence="3">Flower</tissue>
    </source>
</reference>
<protein>
    <submittedName>
        <fullName evidence="3">Sister chromatid cohesion 1 protein 1</fullName>
    </submittedName>
</protein>
<dbReference type="GO" id="GO:0003682">
    <property type="term" value="F:chromatin binding"/>
    <property type="evidence" value="ECO:0007669"/>
    <property type="project" value="TreeGrafter"/>
</dbReference>
<dbReference type="PANTHER" id="PTHR12585:SF64">
    <property type="entry name" value="SISTER CHROMATID COHESION 1 PROTEIN 1"/>
    <property type="match status" value="1"/>
</dbReference>
<dbReference type="GO" id="GO:0008278">
    <property type="term" value="C:cohesin complex"/>
    <property type="evidence" value="ECO:0007669"/>
    <property type="project" value="InterPro"/>
</dbReference>
<dbReference type="InterPro" id="IPR036390">
    <property type="entry name" value="WH_DNA-bd_sf"/>
</dbReference>
<feature type="domain" description="Rad21/Rec8-like protein C-terminal eukaryotic" evidence="2">
    <location>
        <begin position="362"/>
        <end position="411"/>
    </location>
</feature>
<keyword evidence="4" id="KW-1185">Reference proteome</keyword>
<dbReference type="InterPro" id="IPR006909">
    <property type="entry name" value="Rad21/Rec8_C_eu"/>
</dbReference>
<dbReference type="InterPro" id="IPR023093">
    <property type="entry name" value="ScpA-like_C"/>
</dbReference>
<gene>
    <name evidence="3" type="ORF">Cni_G17943</name>
</gene>
<dbReference type="SUPFAM" id="SSF46785">
    <property type="entry name" value="Winged helix' DNA-binding domain"/>
    <property type="match status" value="1"/>
</dbReference>